<dbReference type="GO" id="GO:0004420">
    <property type="term" value="F:hydroxymethylglutaryl-CoA reductase (NADPH) activity"/>
    <property type="evidence" value="ECO:0007669"/>
    <property type="project" value="InterPro"/>
</dbReference>
<protein>
    <recommendedName>
        <fullName evidence="7">Gram-positive cocci surface proteins LPxTG domain-containing protein</fullName>
    </recommendedName>
</protein>
<feature type="compositionally biased region" description="Polar residues" evidence="5">
    <location>
        <begin position="1898"/>
        <end position="1922"/>
    </location>
</feature>
<evidence type="ECO:0000256" key="3">
    <source>
        <dbReference type="ARBA" id="ARBA00022729"/>
    </source>
</evidence>
<feature type="compositionally biased region" description="Gly residues" evidence="5">
    <location>
        <begin position="6863"/>
        <end position="6873"/>
    </location>
</feature>
<keyword evidence="9" id="KW-1185">Reference proteome</keyword>
<keyword evidence="3" id="KW-0732">Signal</keyword>
<feature type="region of interest" description="Disordered" evidence="5">
    <location>
        <begin position="310"/>
        <end position="378"/>
    </location>
</feature>
<dbReference type="PROSITE" id="PS50847">
    <property type="entry name" value="GRAM_POS_ANCHORING"/>
    <property type="match status" value="1"/>
</dbReference>
<keyword evidence="6" id="KW-1133">Transmembrane helix</keyword>
<gene>
    <name evidence="8" type="ORF">FPZ11_08960</name>
</gene>
<sequence length="6917" mass="662588">MGTGITLKAGGTVTLASSQNTDAASAADGSASQGATATIGAAVAITLADVTNSAVLPTGDAVNAHALVVSATETVNGTDATSTYGAQSTSGAGGGKVSVAGSLALAVINQHTTAELAGTVTLGGGDASVVAASAAASTVKAEPTPGGVSSTNVGVGASVALNLITDTTTATLDNGVALTGARNVMLSSTAQDDALTDAKMGASGGKVDIAPAVAITLSTVTTAAVIGTLGAGLSASGDVTSSATQNASANTSAGAVVAGGTTAAVGVGLALTVANHTVSGTTARSIAAGGGITLSASGISSSAASAQASASGAPENSADGAGGAGSGGGAGGAGSGGGAGDGVDQQIQKERTNADDTAAANGGAKSGSTATPSASSSSGKVNVAAAIGVVVATVDSTATIVGTGITLKAGGTVTLSSSQNTDAASAADGSASQGGTATIGAAVAITLADVTNTAKLPTGDTVNAHGLTVSATETVDGSGPTADATSTYGAQSTSGAGGGKVSVAGSFALAVVNQQTLAELAGTVTLTGGDASVVAGSAASTTVKAEPTPGGVTSTNVGVGASVALALIEDDTTAVLDNGIAITGAHDISLTSTANDDAVVEAKMGAAGGKVDIAPAVAIALSNVTTQALIGTFGGTLSLSGDLTIAATQKASAATNAGAVVTGGSSAAVGVGLGLTIANHTVTATTARSVNAGGNITLSASSESASAATAQASAAGSPENSADGSGGAGSGGGAGDGVDSQVQGQRDFADQSAADNGVKGTGSASTPKATTSNGGVNVAAAIGVDLATISATATIVGTGLDLKAGGTVTLASSQNTDAASSADGSATQGGTANVGAGVAITLADVTNTAVLPENDTVHAKSLVVSATETVDGADATSTYGAQSTSGAGGGKVSVAGSFALAVVDQTTSAELAGTVTLTGGDASVVAGSAASTTVKAEPTPGGVTSTNVGVGASVAIALIEDDTTAALDNGIAIIGAGNVSLTSTADDAAVVEAKMGAAGGKVDIAPAVAIALSNVTTSASLGTFGGPLQLSGSLTVSAAQKASASTTAGAVVSGGSSAAVGVGLGLTIANHAVTATTARSVNAGGNITLSASSESASAAGAQASASGAPENSTDGSGGAGSGGGAGDGVDSQVQGQRDFADQSAANNGVKGTGSASTPKATTSDGGVNVAAAIGIDLATVTATATISGAGLDLTAGGTVTLSSSQNTDAASSADGSATQGGTANVGAGVAITLADVTNTAVLPENDTVHAKSLVVSATETVDGADATSTYGAQSTSGAGGGKVSVAGSFALAVVNQQTLAELAGTVTLTGGDASVVAGSAASTTVKAEPTPGGVTSTNVGVGASVGLALIQDTTTATLDDGIALIGARNVTLTATARDDAATEAKMGATGGKVSVAPAVAITLSNVTTTARIGSLPKAIQLSGNLAAQATQIASASSTAGAATGGSSSAAIGVGLGLTIANHTVSGTTDRSIVAGGDVTLSASGVSASAAAAQASASGAPESSGSSGSSGDGVDSQVQGQRDFADQSAANNHVAGSGGTSTPSASTSDGKVNVAAAIAITIATVTATATIEHDGLDITAGGLVTLASSQNTDAATDADGSASHGSSATVGAAVAITLANVTNTARLPQGDTVHAHALTVSATETPFTTSTGGTDATSTYGAQSASGAGDGKISVAGSFALAVVNQTTLAELSGVVTLTGGDVAITAGSNATSTVKAEPTPGGVSASDVGIGASVALNLVTDTTTALLDDGITVTGAHDFTLTARAGDLATTEAKMGAQGTGSAKVAVTPAIAITISNVVTSAQIGTITTGGLVISGSFAANAYQTAGATSSAGAVAAGGSSASVGIALGLNLVTHTVTATTGRNITAAGAIAFGAYGSSADGAAASASASGAPGTSSQNAPSGDVDQQAQSQRDFASTTDQTYKGAGSTGSPNPSASTSDGKVAVAAAIAINVADVTATATLPNGLTLVAGGAVSLSSSENADGTVKADGTAVQASDVGVGAAVALNLVTLVNEAYLGDGTTVTGNGFTESATMTNVGGDTTHTFAVEADAGAGSKDIGVAGAVALNLVTDNTEAYVPGTAVVYAGTGDVALTAQNVRTDSATAKADASLGGGGKVGVGASVAINVLTTNVTRAEVVDGAVLTGGRDVTLSATAADPVTAVVTAGSAGSSVAVSPAVAINVVSPVTIAHLGAPSAAGGGLVATGAVTIAASYTGGTSATGDANAAGDGVAVGAVIALNILTVTTTARTDRNVSGASVVISAATVTAGSAQATASAQGAAQNTAGNSDSQASQQLNGTPSTAGTTGTLPSASDNVSSANGQASGQSGKSGQGVGVGAAVTVNWVVDTTTATIPAGLTVVATGALVVAASDSVDATAKSIGTALKLNSTNIGAGIGLNVATVVNDGTIGANTRISAGSIAVQAITPAGAENDFVVWGLAAAGGNGKASVAGSVGVQVIDFETTAEIGAGSTITSAGGIAVQASNPMGLQNIAAAGGLSLNGSGVGAAIAVNILTIPTLAFIDSSPTSPTTVDAGGAILISSSAGVAALVVPDIPSITIAVTSVAIAGGAGTSGVAIGGSVIVDVIDLTTQAYIAGGAAVNQHVPVNAAQSITITAEDTTTFVQLAGAIALTGGSVGVGLGLVVDVVNKDVRAYIGDGVAARVGGAVLLAATATDSLTAVAVDAGASTNTAVVGSIIVAVINQGAGGPGTRAYIDGGARPTTVHAGGGMSIQASDTVPTLALYAGNLSVGGTAGVGVSSAVLVRTGIVDAFIAANDDVQAHGAPGLAIGAAQSENVTLLAIGGSAGGTAGISGSATVGVQNDTTTAHIDSGVTVNGDNTGAQAGEGIALAASDTTTLKGAAGQLAIGGSAGVGAGADVEVLNKTTQAWIAPRVSVTVNGDATVDATSSETVTSISTGGAGGGAVAVAVNAAVPVFTIVTQAWIGEHCAAAQVTPANCTSSRSVVNAGGNARVAANEQLTMTVVAGAIAAAGTVGAGAAAAVPVVDKTTTAFLGDFSVLNALGNAPGLTVSTGGFTTTAVDTRFSPAAIQADHVTLHLPFTHSYTEGEQVLYDDGGGDAIGGLVQGGVYYVHVLSPTDIQLSLTPGGAPITLTAPSRGGESQRLVPTDQASPPVSDTPYFDPHDASGTVITLPYDLDVSLGDPVIYSSGGGAPIGGLVDGGEYYVIPGAPGSHQIQLAATLCQANPSANGCAPGAVQQAIALNPSVATGRAHSIVLQGAQPSPDAAATLGEHTVTGNTATGFRGVAITANNSDDISAAGVTASFAGIAGVGVGGSVNVVTATTTASVGEYAQIDAANSGANAAQSVLVDAGNAFSLLMISAVAAGGTVGVGASAAVGIVKLTTDALIAQSAYVAAQRDVDVVATATDAVTSVALTGAGGFVGVAGAASVIVLTTHTYADTGLAVTISAGNNVLIGAHDDTTIIAVGGGAAGGFVGVGIGVAVTSITKDTEAFIGAGSIVDAKATQPTTTLGGVYDGSFVGIGFGTGPFNGLAVQAGSSEDIFGLAVAVGAGAVGVAGGVNVTVLHATTAAFIDSNLLNRTRVNTAAGAGSQQSVNVSAADTTSALTIGGGAAGGFVGVAGGIDIGIAQTTTQAYIGGYATVYAAHDLTLNALAAKSIRSYALSVGAGVVGIAASVSVWTVGTDPTSSYNAGANGVDKGTWSSTGSYLTGDVVTGSDGQRYGALIDHPTLNPVADTSHSQWEAAADALAPSSGTTAQSQSGDTANGSGTGGYQHILDNAGGGTADSETNARIAPSLNGASGSVQGAAPSSDLVNKQFDSPQVPGSTTSEIGTGAVIVIGGSLHMRANEQNSYLGVVGTVAGGVVAAGGSVAIANLTSSTDAGIAAGASVTAGGDVSVQSVVTENDLGVAFSGQAGLVSVGAQVVVITSHASQNAHIDSGVVIPTAGGTVDVEAQAYRTVNPLAIGLAVGAGAVGAAVADAEVDGDTTATIGNVTIGGQAPAGGVTMLAQSVITVPTQAFSVQGGIGVGITGAGAIAHLSGATTATFSGHATLVGGLSVAAEGTNTTSASTLGVSTGTIAAGIMVVVARDDRTTVASVSKGSSVSGGGTVAVSATSANHASVLAQGGTFSGIGVTLMLPIALVTGTTEAHLDGQVTASGAIAVSAAGQNQASAEADVLNIALLGGGQGTFPVAHVEQSAQVLASVGASASVHSAGLVSVKAGTTIDSAGHGDYAFAKVLGGGGGFINAGVYTADAELLAPVTAELRTTVASSGGVSVTADSTSDANASTKVGSMSFAGVSLAGVVAEIASSAATTAVVTGGTITSTGKVTVSATAANTSTVDTEVGSIGAFTLSATLPFAHVEAPTKAELGDSVLGANGLTVSATGANTATADSSLLGIGILSGSIGGADARITSSASVIAVVDASATTVNAGPGALTVSASSANHATATPSQLSVGVISIGALTPTAIVAAATNAEFDGGTTTSGAFSVTASGQNAAAAAASADNFSVIGGTGAFADAEVQQSAGVTATVSGSTKLTASGFVTVAASLGTGGDSADAEITSTGGGLIHGGIFFAKALVGAAVTAAFSGAILGSTGGSIRASGSNAATAKTESLGIGLGSITGAAVDAEVLGTASTSAGYGAGAFVTSGSVTVSATSGNTATANTDTLDGGLIAGNASVPIARVAAPTAAEFDGLLTGGTGLAVSATSTASVSSTSGARAFGLAGASDSSPQATITAGVVTQANIGSSAVLDAPNAVVSVIATATNTALAKGGSTNGGLGSISSANPTATDNADTYARMLGAAHGSTASAPGAKSLQVLATGTDSSTALISDTSIGGLSVASAGASATTATTVETDLGSSGKPITTVGDISVGVSSNPVSISSSESEHVGIALDLAHNSATVTTDPTVNLSIGQGAQIYAGGTITATAQQNTQAPPSSNSSQFDGSSGVNTATNVITLSAPHSFTTGSTVTYSAQGGTPVGGLHDGLNYNVIVLGDDTVQLGSLFDGAQIDTSTDTIAFGTTIGGNFVPLNHNLHEGDIVVYVVPSGGTAVPGLISGHSYLVHVVDASHIQLFDPAESQSQVGVTGSNVTGGNTFTVGNAYRPGDAVTYHAPGALVTFSSQQVNIQTDSNGNPVITGNPPNVVPQSNNTIVIPNHGLATGEAVVYEGASDPLGGLTNGNTYYVIVVNANVIQLAATQCEATGGCKDGDDNDIPITPITLTPDTSAAGEAVTHGLYLPGQQPIQGLDDGGRYYVVSASSTAFQVSKTPGGTPIPLNGSGITGIGYFVAAPIGLGAGGSAGQELVLDLSSAGSGTQSITALGISGTTAGGGQTSTATVSGSGGGFISSSSATPTANETAVVAVTIGAGASLNAGGDITVTTDSNAGVDSDASNGGGGLVAIGSAEATSTTKTTTTVTVASGATLTATHNVTIAPVTIGQADASSESDATGLGSGVESDAGATVTITATTNIAGTIVAGDDVAIGSQSQAYASVSTHAEAGGLGADANAGRCGGPTCDINVTDNTTVDLQPGTSITGDNVAVTSDVADMTLNNQSYTHAKAVGAGSKASSNIDVGSNADLLIEDHTKIVGYESVTLTAEHQNIQLIAHSNANCGCLGGDTDSDATNNYQSTSNVTADAGAIIRTAALDVEALQNELGWTWQRDRSGAAFDGGGRGGSDTNNAVRSIVWNADVYLHAPDPQLVVDTTGKITKLYGVTVKDDLGNTYSLGSVIPSGRIIEVQNIVNTGGATVVFHANTPPTQPNGASAPSSSLTGTAGTFTVQNTFDFVRLYNHSSRSMVVHAIDVANLTGTAATVQIEVNGSSAFRFTVGMPIFTPTAVDIDDYLDGGGTPQLVIDGVIDNPIGSTHVDNQHGDILAGPDSPLIITNTLAIYADAGTIGTVTTSGGTRVRTPIPVELVQSDYLVDNVDPTRFVALVADALDDVVLNITSILRGAPAAFTPTLGPIHAGHDIDLVLGDSLQGDDVPTISSDYIQVNVYNADHAGTTFPPTGAYKTYFHPDGTPSYDLSLVLTAFGTVDTPIDSTYVFPDLSAGNDIRIAHTGGKATLNIDATTNVDATLTGAEFPVPFSTSDNVGEIDIDTNGFITDTETTGDLRIGTITSTNSDVTLTAADASGASIFDVDAIHDGSARVTGNTITMVALFGGIGYVTPDANYLEIHSSNAARGKVLAVARDGIYLTQTTGDLYVGVVDSLTGDVALTNANGSILDDDPTAALQVSGANIDLIAHNGSIGATGSTFKIDTAATGRLYALTDRTASLPVGTNPPADIDVTEIAGPLTVLRAESMFGGVRLAVPYDGSDDSDLTIVNIGATLDGADLVAQGRIVAANAVLLQVGDDLSEPAGAVIQGATVTIVAEYGQSPASPIGSTLYFGGTLTGAPAEVFGGAGDDTFVFDHTYLGGQTDVYGGPSATASAPDGDDTFVVDHLQTMTTTHLDTSGDAYDGQQVRDTLHLDGELGDNTYVITTWGSVDPLNHDYRIEVLDTGARGGLNTLTVNGSDGPDVFLLRGASIIPDQPQAQQPAFVALLHSSTAAERIDYDDHINSRLTVNGLGGDDVFAVDDNSAITTLNGGDGNDTFLIGQLYATPRVAPAVHPEDAFSTILTSDGYVSPGISFPTTIYGGAGNDTFIVNHNLAELRLEAGSGNDSFVFRTLMAGTAFLADGYVTVDGGTGASTVNIQVLGGLGHVSSNINGASGDGLNLLLRSFRSAPSRTHLGPIVSAPYLLPDEDPVVFPVIPVVDPVAGDGQVIVTETGGRTIVLPTGQTEDSYTIQLATAPTADVYITISVAYGPGAPYALVSLDGVTFAPTVMLIIPAGDMSQHTVYVQYATGAVLDPSEIVETISHSSESDDPAYEHASIRNVYVNLQPPQVIPAPPHGGANGTNGGASAGGSTSSASGSGLAPTGSDAAPQLALAAIALLAGLLLLLRRRRRA</sequence>
<dbReference type="PROSITE" id="PS50065">
    <property type="entry name" value="HMG_COA_REDUCTASE_4"/>
    <property type="match status" value="1"/>
</dbReference>
<dbReference type="NCBIfam" id="NF012206">
    <property type="entry name" value="LktA_tand_53"/>
    <property type="match status" value="5"/>
</dbReference>
<feature type="region of interest" description="Disordered" evidence="5">
    <location>
        <begin position="1496"/>
        <end position="1517"/>
    </location>
</feature>
<feature type="region of interest" description="Disordered" evidence="5">
    <location>
        <begin position="3721"/>
        <end position="3803"/>
    </location>
</feature>
<feature type="compositionally biased region" description="Polar residues" evidence="5">
    <location>
        <begin position="2287"/>
        <end position="2313"/>
    </location>
</feature>
<feature type="region of interest" description="Disordered" evidence="5">
    <location>
        <begin position="709"/>
        <end position="774"/>
    </location>
</feature>
<evidence type="ECO:0000259" key="7">
    <source>
        <dbReference type="PROSITE" id="PS50847"/>
    </source>
</evidence>
<feature type="compositionally biased region" description="Gly residues" evidence="5">
    <location>
        <begin position="1115"/>
        <end position="1127"/>
    </location>
</feature>
<dbReference type="OrthoDB" id="3738669at2"/>
<feature type="region of interest" description="Disordered" evidence="5">
    <location>
        <begin position="1528"/>
        <end position="1547"/>
    </location>
</feature>
<feature type="region of interest" description="Disordered" evidence="5">
    <location>
        <begin position="6854"/>
        <end position="6888"/>
    </location>
</feature>
<feature type="transmembrane region" description="Helical" evidence="6">
    <location>
        <begin position="6892"/>
        <end position="6911"/>
    </location>
</feature>
<feature type="compositionally biased region" description="Low complexity" evidence="5">
    <location>
        <begin position="1644"/>
        <end position="1661"/>
    </location>
</feature>
<keyword evidence="6" id="KW-0472">Membrane</keyword>
<keyword evidence="6" id="KW-0812">Transmembrane</keyword>
<evidence type="ECO:0000256" key="2">
    <source>
        <dbReference type="ARBA" id="ARBA00022525"/>
    </source>
</evidence>
<evidence type="ECO:0000256" key="6">
    <source>
        <dbReference type="SAM" id="Phobius"/>
    </source>
</evidence>
<evidence type="ECO:0000256" key="4">
    <source>
        <dbReference type="ARBA" id="ARBA00023088"/>
    </source>
</evidence>
<evidence type="ECO:0000256" key="5">
    <source>
        <dbReference type="SAM" id="MobiDB-lite"/>
    </source>
</evidence>
<feature type="compositionally biased region" description="Polar residues" evidence="5">
    <location>
        <begin position="1153"/>
        <end position="1164"/>
    </location>
</feature>
<feature type="region of interest" description="Disordered" evidence="5">
    <location>
        <begin position="3106"/>
        <end position="3130"/>
    </location>
</feature>
<dbReference type="KEGG" id="huw:FPZ11_08960"/>
<dbReference type="EMBL" id="CP042305">
    <property type="protein sequence ID" value="QDZ14871.1"/>
    <property type="molecule type" value="Genomic_DNA"/>
</dbReference>
<proteinExistence type="predicted"/>
<dbReference type="InterPro" id="IPR047881">
    <property type="entry name" value="LktA_repeat"/>
</dbReference>
<feature type="domain" description="Gram-positive cocci surface proteins LPxTG" evidence="7">
    <location>
        <begin position="6885"/>
        <end position="6917"/>
    </location>
</feature>
<dbReference type="Proteomes" id="UP000320216">
    <property type="component" value="Chromosome"/>
</dbReference>
<feature type="compositionally biased region" description="Low complexity" evidence="5">
    <location>
        <begin position="310"/>
        <end position="319"/>
    </location>
</feature>
<feature type="compositionally biased region" description="Low complexity" evidence="5">
    <location>
        <begin position="6874"/>
        <end position="6884"/>
    </location>
</feature>
<evidence type="ECO:0000313" key="8">
    <source>
        <dbReference type="EMBL" id="QDZ14871.1"/>
    </source>
</evidence>
<feature type="region of interest" description="Disordered" evidence="5">
    <location>
        <begin position="1100"/>
        <end position="1164"/>
    </location>
</feature>
<keyword evidence="1" id="KW-0134">Cell wall</keyword>
<organism evidence="8 9">
    <name type="scientific">Humibacter ginsenosidimutans</name>
    <dbReference type="NCBI Taxonomy" id="2599293"/>
    <lineage>
        <taxon>Bacteria</taxon>
        <taxon>Bacillati</taxon>
        <taxon>Actinomycetota</taxon>
        <taxon>Actinomycetes</taxon>
        <taxon>Micrococcales</taxon>
        <taxon>Microbacteriaceae</taxon>
        <taxon>Humibacter</taxon>
    </lineage>
</organism>
<feature type="compositionally biased region" description="Gly residues" evidence="5">
    <location>
        <begin position="320"/>
        <end position="341"/>
    </location>
</feature>
<dbReference type="InterPro" id="IPR019931">
    <property type="entry name" value="LPXTG_anchor"/>
</dbReference>
<feature type="compositionally biased region" description="Low complexity" evidence="5">
    <location>
        <begin position="355"/>
        <end position="378"/>
    </location>
</feature>
<accession>A0A5B8M3X8</accession>
<dbReference type="InterPro" id="IPR002202">
    <property type="entry name" value="HMG_CoA_Rdtase"/>
</dbReference>
<feature type="compositionally biased region" description="Low complexity" evidence="5">
    <location>
        <begin position="1887"/>
        <end position="1897"/>
    </location>
</feature>
<feature type="compositionally biased region" description="Polar residues" evidence="5">
    <location>
        <begin position="762"/>
        <end position="774"/>
    </location>
</feature>
<feature type="compositionally biased region" description="Low complexity" evidence="5">
    <location>
        <begin position="2314"/>
        <end position="2325"/>
    </location>
</feature>
<feature type="compositionally biased region" description="Polar residues" evidence="5">
    <location>
        <begin position="3726"/>
        <end position="3741"/>
    </location>
</feature>
<dbReference type="GO" id="GO:0015936">
    <property type="term" value="P:coenzyme A metabolic process"/>
    <property type="evidence" value="ECO:0007669"/>
    <property type="project" value="InterPro"/>
</dbReference>
<reference evidence="8 9" key="1">
    <citation type="submission" date="2019-07" db="EMBL/GenBank/DDBJ databases">
        <title>Full genome sequence of Humibacter sp. WJ7-1.</title>
        <authorList>
            <person name="Im W.-T."/>
        </authorList>
    </citation>
    <scope>NUCLEOTIDE SEQUENCE [LARGE SCALE GENOMIC DNA]</scope>
    <source>
        <strain evidence="8 9">WJ7-1</strain>
    </source>
</reference>
<name>A0A5B8M3X8_9MICO</name>
<dbReference type="SUPFAM" id="SSF51120">
    <property type="entry name" value="beta-Roll"/>
    <property type="match status" value="1"/>
</dbReference>
<feature type="region of interest" description="Disordered" evidence="5">
    <location>
        <begin position="2278"/>
        <end position="2331"/>
    </location>
</feature>
<keyword evidence="4" id="KW-0572">Peptidoglycan-anchor</keyword>
<feature type="compositionally biased region" description="Polar residues" evidence="5">
    <location>
        <begin position="3786"/>
        <end position="3803"/>
    </location>
</feature>
<feature type="region of interest" description="Disordered" evidence="5">
    <location>
        <begin position="472"/>
        <end position="494"/>
    </location>
</feature>
<dbReference type="InterPro" id="IPR011049">
    <property type="entry name" value="Serralysin-like_metalloprot_C"/>
</dbReference>
<evidence type="ECO:0000256" key="1">
    <source>
        <dbReference type="ARBA" id="ARBA00022512"/>
    </source>
</evidence>
<feature type="compositionally biased region" description="Polar residues" evidence="5">
    <location>
        <begin position="1929"/>
        <end position="1939"/>
    </location>
</feature>
<feature type="compositionally biased region" description="Gly residues" evidence="5">
    <location>
        <begin position="724"/>
        <end position="736"/>
    </location>
</feature>
<evidence type="ECO:0000313" key="9">
    <source>
        <dbReference type="Proteomes" id="UP000320216"/>
    </source>
</evidence>
<feature type="region of interest" description="Disordered" evidence="5">
    <location>
        <begin position="1887"/>
        <end position="1939"/>
    </location>
</feature>
<feature type="region of interest" description="Disordered" evidence="5">
    <location>
        <begin position="1644"/>
        <end position="1664"/>
    </location>
</feature>
<keyword evidence="2" id="KW-0964">Secreted</keyword>